<reference evidence="2 3" key="1">
    <citation type="journal article" date="2019" name="Sci. Rep.">
        <title>Orb-weaving spider Araneus ventricosus genome elucidates the spidroin gene catalogue.</title>
        <authorList>
            <person name="Kono N."/>
            <person name="Nakamura H."/>
            <person name="Ohtoshi R."/>
            <person name="Moran D.A.P."/>
            <person name="Shinohara A."/>
            <person name="Yoshida Y."/>
            <person name="Fujiwara M."/>
            <person name="Mori M."/>
            <person name="Tomita M."/>
            <person name="Arakawa K."/>
        </authorList>
    </citation>
    <scope>NUCLEOTIDE SEQUENCE [LARGE SCALE GENOMIC DNA]</scope>
</reference>
<evidence type="ECO:0000256" key="1">
    <source>
        <dbReference type="SAM" id="MobiDB-lite"/>
    </source>
</evidence>
<organism evidence="2 3">
    <name type="scientific">Araneus ventricosus</name>
    <name type="common">Orbweaver spider</name>
    <name type="synonym">Epeira ventricosa</name>
    <dbReference type="NCBI Taxonomy" id="182803"/>
    <lineage>
        <taxon>Eukaryota</taxon>
        <taxon>Metazoa</taxon>
        <taxon>Ecdysozoa</taxon>
        <taxon>Arthropoda</taxon>
        <taxon>Chelicerata</taxon>
        <taxon>Arachnida</taxon>
        <taxon>Araneae</taxon>
        <taxon>Araneomorphae</taxon>
        <taxon>Entelegynae</taxon>
        <taxon>Araneoidea</taxon>
        <taxon>Araneidae</taxon>
        <taxon>Araneus</taxon>
    </lineage>
</organism>
<comment type="caution">
    <text evidence="2">The sequence shown here is derived from an EMBL/GenBank/DDBJ whole genome shotgun (WGS) entry which is preliminary data.</text>
</comment>
<accession>A0A4Y2FHI4</accession>
<evidence type="ECO:0000313" key="2">
    <source>
        <dbReference type="EMBL" id="GBM40457.1"/>
    </source>
</evidence>
<name>A0A4Y2FHI4_ARAVE</name>
<gene>
    <name evidence="2" type="ORF">AVEN_122663_1</name>
</gene>
<dbReference type="Proteomes" id="UP000499080">
    <property type="component" value="Unassembled WGS sequence"/>
</dbReference>
<dbReference type="EMBL" id="BGPR01000929">
    <property type="protein sequence ID" value="GBM40457.1"/>
    <property type="molecule type" value="Genomic_DNA"/>
</dbReference>
<protein>
    <submittedName>
        <fullName evidence="2">Uncharacterized protein</fullName>
    </submittedName>
</protein>
<evidence type="ECO:0000313" key="3">
    <source>
        <dbReference type="Proteomes" id="UP000499080"/>
    </source>
</evidence>
<dbReference type="AlphaFoldDB" id="A0A4Y2FHI4"/>
<proteinExistence type="predicted"/>
<sequence length="137" mass="16041">MQQLNVDQRKFNTESTLSDITDLCILSLDFLQNLTTVDLEERDSDRRSVFVFTSEVQSYTLYWLKKNYYTQQSECLLSREVPEASGKFRYAVTDFSRNFPERCALATLVDLKKKPSRSSSNLDHDEKPSHRQRLCDV</sequence>
<feature type="compositionally biased region" description="Basic and acidic residues" evidence="1">
    <location>
        <begin position="122"/>
        <end position="137"/>
    </location>
</feature>
<keyword evidence="3" id="KW-1185">Reference proteome</keyword>
<feature type="region of interest" description="Disordered" evidence="1">
    <location>
        <begin position="115"/>
        <end position="137"/>
    </location>
</feature>
<dbReference type="OrthoDB" id="6435686at2759"/>